<keyword evidence="2" id="KW-0675">Receptor</keyword>
<gene>
    <name evidence="2" type="primary">GR</name>
</gene>
<feature type="transmembrane region" description="Helical" evidence="1">
    <location>
        <begin position="74"/>
        <end position="94"/>
    </location>
</feature>
<protein>
    <submittedName>
        <fullName evidence="2">Putative gustatory receptor GR30</fullName>
    </submittedName>
</protein>
<feature type="transmembrane region" description="Helical" evidence="1">
    <location>
        <begin position="106"/>
        <end position="127"/>
    </location>
</feature>
<sequence length="272" mass="33132">RYFTYTIRLFNLKCTNFYKVFFPIRLLFNRDVIFFNNFAMEGILNFLKIYLPLNRILFIRAIFGHHFSFDCRMLYLNIHKLYCIFVSFIFPLIIYSFSDVLESTRYAIFMEFFVCIWITLIVEDNCFQEYLTSIKRTDQLITHGRFNLASYRLYMVYFFITLLRMIIHFMSVKFFSISLYKFLTYAFVYMTLDLSNIIRVLIFEALYQRMIFLRNHFESIFDRPTNDCRNIISEVRRGLLIYGQLLDSVKLVNKIQVTVIFMYYPILTIKKK</sequence>
<evidence type="ECO:0000313" key="2">
    <source>
        <dbReference type="EMBL" id="JAP38487.1"/>
    </source>
</evidence>
<proteinExistence type="predicted"/>
<accession>A0A0V0J0T5</accession>
<name>A0A0V0J0T5_CYDPO</name>
<keyword evidence="1" id="KW-0812">Transmembrane</keyword>
<feature type="transmembrane region" description="Helical" evidence="1">
    <location>
        <begin position="148"/>
        <end position="170"/>
    </location>
</feature>
<keyword evidence="1" id="KW-1133">Transmembrane helix</keyword>
<organism evidence="2">
    <name type="scientific">Cydia pomonella</name>
    <name type="common">Codling moth</name>
    <dbReference type="NCBI Taxonomy" id="82600"/>
    <lineage>
        <taxon>Eukaryota</taxon>
        <taxon>Metazoa</taxon>
        <taxon>Ecdysozoa</taxon>
        <taxon>Arthropoda</taxon>
        <taxon>Hexapoda</taxon>
        <taxon>Insecta</taxon>
        <taxon>Pterygota</taxon>
        <taxon>Neoptera</taxon>
        <taxon>Endopterygota</taxon>
        <taxon>Lepidoptera</taxon>
        <taxon>Glossata</taxon>
        <taxon>Ditrysia</taxon>
        <taxon>Tortricoidea</taxon>
        <taxon>Tortricidae</taxon>
        <taxon>Olethreutinae</taxon>
        <taxon>Grapholitini</taxon>
        <taxon>Cydia</taxon>
    </lineage>
</organism>
<feature type="transmembrane region" description="Helical" evidence="1">
    <location>
        <begin position="182"/>
        <end position="207"/>
    </location>
</feature>
<reference evidence="2" key="1">
    <citation type="journal article" date="2016" name="Sci. Rep.">
        <title>The chemosensory receptors of codling moth Cydia pomonella-expression in larvae and adults.</title>
        <authorList>
            <person name="Walker W.B.III."/>
            <person name="Gonzalez F."/>
            <person name="Garczynski S.F."/>
            <person name="Witzgall P."/>
        </authorList>
    </citation>
    <scope>NUCLEOTIDE SEQUENCE</scope>
</reference>
<dbReference type="AlphaFoldDB" id="A0A0V0J0T5"/>
<keyword evidence="1" id="KW-0472">Membrane</keyword>
<evidence type="ECO:0000256" key="1">
    <source>
        <dbReference type="SAM" id="Phobius"/>
    </source>
</evidence>
<feature type="non-terminal residue" evidence="2">
    <location>
        <position position="1"/>
    </location>
</feature>
<dbReference type="EMBL" id="GDKB01000009">
    <property type="protein sequence ID" value="JAP38487.1"/>
    <property type="molecule type" value="Transcribed_RNA"/>
</dbReference>